<dbReference type="RefSeq" id="WP_079505172.1">
    <property type="nucleotide sequence ID" value="NZ_JAAECS010000003.1"/>
</dbReference>
<dbReference type="Gene3D" id="2.40.10.270">
    <property type="entry name" value="Bacteriophage SPP1 head-tail adaptor protein"/>
    <property type="match status" value="1"/>
</dbReference>
<evidence type="ECO:0000313" key="2">
    <source>
        <dbReference type="Proteomes" id="UP001522450"/>
    </source>
</evidence>
<name>A0ABT0AS34_9LACT</name>
<dbReference type="Pfam" id="PF05521">
    <property type="entry name" value="Phage_HCP"/>
    <property type="match status" value="1"/>
</dbReference>
<reference evidence="1 2" key="1">
    <citation type="journal article" date="2022" name="Microbiol. Res.">
        <title>Comparative genome analysis, predicted lifestyle and antimicrobial strategies of Lactococcus carnosus and Lactococcus paracarnosus isolated from meat.</title>
        <authorList>
            <person name="Werum V."/>
            <person name="Ehrmann M."/>
            <person name="Vogel R."/>
            <person name="Hilgarth M."/>
        </authorList>
    </citation>
    <scope>NUCLEOTIDE SEQUENCE [LARGE SCALE GENOMIC DNA]</scope>
    <source>
        <strain evidence="1 2">TMW22177</strain>
    </source>
</reference>
<gene>
    <name evidence="1" type="ORF">GYN21_04700</name>
</gene>
<sequence>MFSSWSKIRTQNIKDVKDYKDTAFEDTIDIVIRQIQKQAITNKMRMKWKGKKYNIVKINPDTAFKEYMVLVVKSVS</sequence>
<comment type="caution">
    <text evidence="1">The sequence shown here is derived from an EMBL/GenBank/DDBJ whole genome shotgun (WGS) entry which is preliminary data.</text>
</comment>
<dbReference type="Proteomes" id="UP001522450">
    <property type="component" value="Unassembled WGS sequence"/>
</dbReference>
<dbReference type="NCBIfam" id="TIGR01563">
    <property type="entry name" value="gp16_SPP1"/>
    <property type="match status" value="1"/>
</dbReference>
<dbReference type="InterPro" id="IPR008767">
    <property type="entry name" value="Phage_SPP1_head-tail_adaptor"/>
</dbReference>
<dbReference type="InterPro" id="IPR038666">
    <property type="entry name" value="SSP1_head-tail_sf"/>
</dbReference>
<keyword evidence="2" id="KW-1185">Reference proteome</keyword>
<dbReference type="EMBL" id="JAAECS010000003">
    <property type="protein sequence ID" value="MCJ1989514.1"/>
    <property type="molecule type" value="Genomic_DNA"/>
</dbReference>
<evidence type="ECO:0000313" key="1">
    <source>
        <dbReference type="EMBL" id="MCJ1989514.1"/>
    </source>
</evidence>
<protein>
    <submittedName>
        <fullName evidence="1">Phage head closure protein</fullName>
    </submittedName>
</protein>
<proteinExistence type="predicted"/>
<accession>A0ABT0AS34</accession>
<organism evidence="1 2">
    <name type="scientific">Pseudolactococcus carnosus</name>
    <dbReference type="NCBI Taxonomy" id="2749961"/>
    <lineage>
        <taxon>Bacteria</taxon>
        <taxon>Bacillati</taxon>
        <taxon>Bacillota</taxon>
        <taxon>Bacilli</taxon>
        <taxon>Lactobacillales</taxon>
        <taxon>Streptococcaceae</taxon>
        <taxon>Pseudolactococcus</taxon>
    </lineage>
</organism>